<gene>
    <name evidence="1" type="ORF">EGR_00006</name>
</gene>
<dbReference type="RefSeq" id="XP_024355933.1">
    <property type="nucleotide sequence ID" value="XM_024489255.1"/>
</dbReference>
<proteinExistence type="predicted"/>
<organism evidence="1 2">
    <name type="scientific">Echinococcus granulosus</name>
    <name type="common">Hydatid tapeworm</name>
    <dbReference type="NCBI Taxonomy" id="6210"/>
    <lineage>
        <taxon>Eukaryota</taxon>
        <taxon>Metazoa</taxon>
        <taxon>Spiralia</taxon>
        <taxon>Lophotrochozoa</taxon>
        <taxon>Platyhelminthes</taxon>
        <taxon>Cestoda</taxon>
        <taxon>Eucestoda</taxon>
        <taxon>Cyclophyllidea</taxon>
        <taxon>Taeniidae</taxon>
        <taxon>Echinococcus</taxon>
        <taxon>Echinococcus granulosus group</taxon>
    </lineage>
</organism>
<evidence type="ECO:0000313" key="2">
    <source>
        <dbReference type="Proteomes" id="UP000019149"/>
    </source>
</evidence>
<protein>
    <submittedName>
        <fullName evidence="1">Uncharacterized protein</fullName>
    </submittedName>
</protein>
<accession>W6V1D8</accession>
<name>W6V1D8_ECHGR</name>
<keyword evidence="2" id="KW-1185">Reference proteome</keyword>
<comment type="caution">
    <text evidence="1">The sequence shown here is derived from an EMBL/GenBank/DDBJ whole genome shotgun (WGS) entry which is preliminary data.</text>
</comment>
<dbReference type="EMBL" id="APAU02000001">
    <property type="protein sequence ID" value="EUB64737.1"/>
    <property type="molecule type" value="Genomic_DNA"/>
</dbReference>
<dbReference type="GeneID" id="36335721"/>
<dbReference type="CTD" id="36335721"/>
<reference evidence="1 2" key="1">
    <citation type="journal article" date="2013" name="Nat. Genet.">
        <title>The genome of the hydatid tapeworm Echinococcus granulosus.</title>
        <authorList>
            <person name="Zheng H."/>
            <person name="Zhang W."/>
            <person name="Zhang L."/>
            <person name="Zhang Z."/>
            <person name="Li J."/>
            <person name="Lu G."/>
            <person name="Zhu Y."/>
            <person name="Wang Y."/>
            <person name="Huang Y."/>
            <person name="Liu J."/>
            <person name="Kang H."/>
            <person name="Chen J."/>
            <person name="Wang L."/>
            <person name="Chen A."/>
            <person name="Yu S."/>
            <person name="Gao Z."/>
            <person name="Jin L."/>
            <person name="Gu W."/>
            <person name="Wang Z."/>
            <person name="Zhao L."/>
            <person name="Shi B."/>
            <person name="Wen H."/>
            <person name="Lin R."/>
            <person name="Jones M.K."/>
            <person name="Brejova B."/>
            <person name="Vinar T."/>
            <person name="Zhao G."/>
            <person name="McManus D.P."/>
            <person name="Chen Z."/>
            <person name="Zhou Y."/>
            <person name="Wang S."/>
        </authorList>
    </citation>
    <scope>NUCLEOTIDE SEQUENCE [LARGE SCALE GENOMIC DNA]</scope>
</reference>
<dbReference type="Proteomes" id="UP000019149">
    <property type="component" value="Unassembled WGS sequence"/>
</dbReference>
<dbReference type="AlphaFoldDB" id="W6V1D8"/>
<evidence type="ECO:0000313" key="1">
    <source>
        <dbReference type="EMBL" id="EUB64737.1"/>
    </source>
</evidence>
<sequence>MLRILIRIIKISKKGNLAIFLPFGFPVYIRKQFSFRPSASSFKSLAEKIHLVLVYLVVVNEPMQAIDVLSRSLRLSSQTVSNVAKIYYVDAFAFVSTFLVMHLKGLQNQPQIFLIHNSYDFVVCSAYLIKIAHLRAFSYRNCDIIKVEALFLLTRSSSYFYCIEVRNAGYALKKSTGLLQLLLILSYNTSGKFEHSLCRFVKYGRQEKVGCTNVVKNLQENITFRKTNIFCVVRVTSQPFIYMRVEWNLVPAHTIVKAIHKASTSSGIFLSVTNKLCIKYNKHNSCGLALSDSKENVFLSPSITLVMIKHEMRTMNDKTG</sequence>
<dbReference type="KEGG" id="egl:EGR_00006"/>